<dbReference type="SUPFAM" id="SSF51735">
    <property type="entry name" value="NAD(P)-binding Rossmann-fold domains"/>
    <property type="match status" value="1"/>
</dbReference>
<reference evidence="2 3" key="1">
    <citation type="submission" date="2022-10" db="EMBL/GenBank/DDBJ databases">
        <title>The complete genomes of actinobacterial strains from the NBC collection.</title>
        <authorList>
            <person name="Joergensen T.S."/>
            <person name="Alvarez Arevalo M."/>
            <person name="Sterndorff E.B."/>
            <person name="Faurdal D."/>
            <person name="Vuksanovic O."/>
            <person name="Mourched A.-S."/>
            <person name="Charusanti P."/>
            <person name="Shaw S."/>
            <person name="Blin K."/>
            <person name="Weber T."/>
        </authorList>
    </citation>
    <scope>NUCLEOTIDE SEQUENCE [LARGE SCALE GENOMIC DNA]</scope>
    <source>
        <strain evidence="2 3">NBC_00319</strain>
    </source>
</reference>
<evidence type="ECO:0000259" key="1">
    <source>
        <dbReference type="Pfam" id="PF05368"/>
    </source>
</evidence>
<sequence>MPMTPNILIAGATGATGSATIAALASSGHEYTALLRRRSDVTRLAAVPTTIAEGDLDDETTMAAALRGIDAAYLVTPSSERAEQQQIRFVELAAEAGVSRIVLLSQLGAAIDSPVRFLRYHAVVEARLAELGIPTTIIRPNLFFQGLLAMREMITHTGTLVAPIGDARVSAVDVRDIGEVAATALLDSSDASYCHTLTGPDAITHREMAESLAESTGSTIGFQDVDPSAFADALQGVLPTWQIDGLLEDYAHYRRGEAAYVTDTVAAVTGHPARGFTEFAADHAHLFRRGGSDTVPA</sequence>
<dbReference type="PANTHER" id="PTHR43162:SF1">
    <property type="entry name" value="PRESTALK A DIFFERENTIATION PROTEIN A"/>
    <property type="match status" value="1"/>
</dbReference>
<proteinExistence type="predicted"/>
<dbReference type="Gene3D" id="3.40.50.720">
    <property type="entry name" value="NAD(P)-binding Rossmann-like Domain"/>
    <property type="match status" value="1"/>
</dbReference>
<gene>
    <name evidence="2" type="ORF">OG579_14985</name>
</gene>
<protein>
    <submittedName>
        <fullName evidence="2">SDR family oxidoreductase</fullName>
    </submittedName>
</protein>
<feature type="domain" description="NmrA-like" evidence="1">
    <location>
        <begin position="5"/>
        <end position="240"/>
    </location>
</feature>
<dbReference type="AlphaFoldDB" id="A0AAU4JZ10"/>
<dbReference type="Pfam" id="PF05368">
    <property type="entry name" value="NmrA"/>
    <property type="match status" value="1"/>
</dbReference>
<organism evidence="2 3">
    <name type="scientific">Williamsia herbipolensis</name>
    <dbReference type="NCBI Taxonomy" id="1603258"/>
    <lineage>
        <taxon>Bacteria</taxon>
        <taxon>Bacillati</taxon>
        <taxon>Actinomycetota</taxon>
        <taxon>Actinomycetes</taxon>
        <taxon>Mycobacteriales</taxon>
        <taxon>Nocardiaceae</taxon>
        <taxon>Williamsia</taxon>
    </lineage>
</organism>
<dbReference type="InterPro" id="IPR008030">
    <property type="entry name" value="NmrA-like"/>
</dbReference>
<dbReference type="Proteomes" id="UP001432128">
    <property type="component" value="Chromosome"/>
</dbReference>
<dbReference type="InterPro" id="IPR051604">
    <property type="entry name" value="Ergot_Alk_Oxidoreductase"/>
</dbReference>
<dbReference type="Gene3D" id="3.90.25.10">
    <property type="entry name" value="UDP-galactose 4-epimerase, domain 1"/>
    <property type="match status" value="1"/>
</dbReference>
<evidence type="ECO:0000313" key="3">
    <source>
        <dbReference type="Proteomes" id="UP001432128"/>
    </source>
</evidence>
<dbReference type="CDD" id="cd05269">
    <property type="entry name" value="TMR_SDR_a"/>
    <property type="match status" value="1"/>
</dbReference>
<dbReference type="PANTHER" id="PTHR43162">
    <property type="match status" value="1"/>
</dbReference>
<dbReference type="KEGG" id="whr:OG579_14985"/>
<dbReference type="EMBL" id="CP108021">
    <property type="protein sequence ID" value="WUM19024.1"/>
    <property type="molecule type" value="Genomic_DNA"/>
</dbReference>
<accession>A0AAU4JZ10</accession>
<dbReference type="RefSeq" id="WP_328856590.1">
    <property type="nucleotide sequence ID" value="NZ_CP108021.1"/>
</dbReference>
<evidence type="ECO:0000313" key="2">
    <source>
        <dbReference type="EMBL" id="WUM19024.1"/>
    </source>
</evidence>
<name>A0AAU4JZ10_9NOCA</name>
<dbReference type="InterPro" id="IPR036291">
    <property type="entry name" value="NAD(P)-bd_dom_sf"/>
</dbReference>
<keyword evidence="3" id="KW-1185">Reference proteome</keyword>